<feature type="transmembrane region" description="Helical" evidence="7">
    <location>
        <begin position="161"/>
        <end position="181"/>
    </location>
</feature>
<dbReference type="GO" id="GO:0022857">
    <property type="term" value="F:transmembrane transporter activity"/>
    <property type="evidence" value="ECO:0007669"/>
    <property type="project" value="InterPro"/>
</dbReference>
<dbReference type="InterPro" id="IPR011701">
    <property type="entry name" value="MFS"/>
</dbReference>
<keyword evidence="9" id="KW-1185">Reference proteome</keyword>
<dbReference type="InterPro" id="IPR036259">
    <property type="entry name" value="MFS_trans_sf"/>
</dbReference>
<evidence type="ECO:0000256" key="7">
    <source>
        <dbReference type="SAM" id="Phobius"/>
    </source>
</evidence>
<feature type="transmembrane region" description="Helical" evidence="7">
    <location>
        <begin position="68"/>
        <end position="91"/>
    </location>
</feature>
<feature type="transmembrane region" description="Helical" evidence="7">
    <location>
        <begin position="138"/>
        <end position="155"/>
    </location>
</feature>
<dbReference type="Proteomes" id="UP001141259">
    <property type="component" value="Unassembled WGS sequence"/>
</dbReference>
<dbReference type="InterPro" id="IPR050171">
    <property type="entry name" value="MFS_Transporters"/>
</dbReference>
<reference evidence="8" key="1">
    <citation type="submission" date="2022-08" db="EMBL/GenBank/DDBJ databases">
        <authorList>
            <person name="Tistechok S."/>
            <person name="Samborskyy M."/>
            <person name="Roman I."/>
        </authorList>
    </citation>
    <scope>NUCLEOTIDE SEQUENCE</scope>
    <source>
        <strain evidence="8">DSM 103496</strain>
    </source>
</reference>
<name>A0A9X2VK23_9PSEU</name>
<feature type="transmembrane region" description="Helical" evidence="7">
    <location>
        <begin position="7"/>
        <end position="31"/>
    </location>
</feature>
<sequence length="390" mass="39555">MASFGRAGYLLLGQLSASIGTGAVLATAPLYLIRVVHLPAAEVAVGMAVVAGIGLVALLGLGPAVDLFGARAVTVVSAVVSASATTCFVRIDSLATFILFEGIANAGLLGMSVGQRALVGQVMTGEHRVRYQAYNRSVTNLGYAVGTLAAVPVLQADSRTAYLGVFFGTALVVGAAVPCVLRGPRPGEAPPRTSARPAITDVRYVVMTVLCGLLTARSKLLTVAIPLWVATHTSAPLAVSGLLLFLNTAVVVVLQVRFSHGAEDLPGAGRVTVFGGLAFVAAFALIALAGATAVPWMAIVLLATGVLLFTAGEMWTSAASWTYSYELADPARHGQYQAVFALGRTAGNVVGPLLAGVVAALGFTGWGIVAIGMLSCCVLTATAAPAGPAP</sequence>
<gene>
    <name evidence="8" type="ORF">NZH93_13270</name>
</gene>
<dbReference type="PANTHER" id="PTHR23517">
    <property type="entry name" value="RESISTANCE PROTEIN MDTM, PUTATIVE-RELATED-RELATED"/>
    <property type="match status" value="1"/>
</dbReference>
<evidence type="ECO:0000256" key="3">
    <source>
        <dbReference type="ARBA" id="ARBA00022475"/>
    </source>
</evidence>
<keyword evidence="2" id="KW-0813">Transport</keyword>
<comment type="subcellular location">
    <subcellularLocation>
        <location evidence="1">Cell membrane</location>
        <topology evidence="1">Multi-pass membrane protein</topology>
    </subcellularLocation>
</comment>
<dbReference type="SUPFAM" id="SSF103473">
    <property type="entry name" value="MFS general substrate transporter"/>
    <property type="match status" value="1"/>
</dbReference>
<dbReference type="PANTHER" id="PTHR23517:SF3">
    <property type="entry name" value="INTEGRAL MEMBRANE TRANSPORT PROTEIN"/>
    <property type="match status" value="1"/>
</dbReference>
<evidence type="ECO:0000256" key="2">
    <source>
        <dbReference type="ARBA" id="ARBA00022448"/>
    </source>
</evidence>
<evidence type="ECO:0000313" key="8">
    <source>
        <dbReference type="EMBL" id="MCS7477829.1"/>
    </source>
</evidence>
<feature type="transmembrane region" description="Helical" evidence="7">
    <location>
        <begin position="296"/>
        <end position="315"/>
    </location>
</feature>
<protein>
    <submittedName>
        <fullName evidence="8">MFS transporter</fullName>
    </submittedName>
</protein>
<feature type="transmembrane region" description="Helical" evidence="7">
    <location>
        <begin position="97"/>
        <end position="118"/>
    </location>
</feature>
<feature type="transmembrane region" description="Helical" evidence="7">
    <location>
        <begin position="202"/>
        <end position="229"/>
    </location>
</feature>
<dbReference type="GO" id="GO:0005886">
    <property type="term" value="C:plasma membrane"/>
    <property type="evidence" value="ECO:0007669"/>
    <property type="project" value="UniProtKB-SubCell"/>
</dbReference>
<keyword evidence="6 7" id="KW-0472">Membrane</keyword>
<feature type="transmembrane region" description="Helical" evidence="7">
    <location>
        <begin position="268"/>
        <end position="290"/>
    </location>
</feature>
<accession>A0A9X2VK23</accession>
<proteinExistence type="predicted"/>
<feature type="transmembrane region" description="Helical" evidence="7">
    <location>
        <begin position="353"/>
        <end position="384"/>
    </location>
</feature>
<dbReference type="Gene3D" id="1.20.1250.20">
    <property type="entry name" value="MFS general substrate transporter like domains"/>
    <property type="match status" value="1"/>
</dbReference>
<dbReference type="AlphaFoldDB" id="A0A9X2VK23"/>
<dbReference type="EMBL" id="JANYMP010000005">
    <property type="protein sequence ID" value="MCS7477829.1"/>
    <property type="molecule type" value="Genomic_DNA"/>
</dbReference>
<keyword evidence="4 7" id="KW-0812">Transmembrane</keyword>
<keyword evidence="5 7" id="KW-1133">Transmembrane helix</keyword>
<keyword evidence="3" id="KW-1003">Cell membrane</keyword>
<evidence type="ECO:0000256" key="1">
    <source>
        <dbReference type="ARBA" id="ARBA00004651"/>
    </source>
</evidence>
<dbReference type="RefSeq" id="WP_259623338.1">
    <property type="nucleotide sequence ID" value="NZ_JANYMP010000005.1"/>
</dbReference>
<comment type="caution">
    <text evidence="8">The sequence shown here is derived from an EMBL/GenBank/DDBJ whole genome shotgun (WGS) entry which is preliminary data.</text>
</comment>
<feature type="transmembrane region" description="Helical" evidence="7">
    <location>
        <begin position="235"/>
        <end position="256"/>
    </location>
</feature>
<organism evidence="8 9">
    <name type="scientific">Umezawaea endophytica</name>
    <dbReference type="NCBI Taxonomy" id="1654476"/>
    <lineage>
        <taxon>Bacteria</taxon>
        <taxon>Bacillati</taxon>
        <taxon>Actinomycetota</taxon>
        <taxon>Actinomycetes</taxon>
        <taxon>Pseudonocardiales</taxon>
        <taxon>Pseudonocardiaceae</taxon>
        <taxon>Umezawaea</taxon>
    </lineage>
</organism>
<evidence type="ECO:0000256" key="5">
    <source>
        <dbReference type="ARBA" id="ARBA00022989"/>
    </source>
</evidence>
<evidence type="ECO:0000256" key="6">
    <source>
        <dbReference type="ARBA" id="ARBA00023136"/>
    </source>
</evidence>
<evidence type="ECO:0000313" key="9">
    <source>
        <dbReference type="Proteomes" id="UP001141259"/>
    </source>
</evidence>
<feature type="transmembrane region" description="Helical" evidence="7">
    <location>
        <begin position="43"/>
        <end position="61"/>
    </location>
</feature>
<evidence type="ECO:0000256" key="4">
    <source>
        <dbReference type="ARBA" id="ARBA00022692"/>
    </source>
</evidence>
<dbReference type="Pfam" id="PF07690">
    <property type="entry name" value="MFS_1"/>
    <property type="match status" value="1"/>
</dbReference>